<name>A0A059G3K9_9PROT</name>
<dbReference type="Gene3D" id="1.10.790.20">
    <property type="entry name" value="Domain of unknown function DUF1476"/>
    <property type="match status" value="1"/>
</dbReference>
<proteinExistence type="predicted"/>
<dbReference type="eggNOG" id="COG5467">
    <property type="taxonomic scope" value="Bacteria"/>
</dbReference>
<gene>
    <name evidence="1" type="ORF">HOC_15987</name>
</gene>
<evidence type="ECO:0008006" key="3">
    <source>
        <dbReference type="Google" id="ProtNLM"/>
    </source>
</evidence>
<dbReference type="Proteomes" id="UP000024942">
    <property type="component" value="Unassembled WGS sequence"/>
</dbReference>
<organism evidence="1 2">
    <name type="scientific">Hyphomonas oceanitis SCH89</name>
    <dbReference type="NCBI Taxonomy" id="1280953"/>
    <lineage>
        <taxon>Bacteria</taxon>
        <taxon>Pseudomonadati</taxon>
        <taxon>Pseudomonadota</taxon>
        <taxon>Alphaproteobacteria</taxon>
        <taxon>Hyphomonadales</taxon>
        <taxon>Hyphomonadaceae</taxon>
        <taxon>Hyphomonas</taxon>
    </lineage>
</organism>
<dbReference type="PIRSF" id="PIRSF031780">
    <property type="entry name" value="UCP031780"/>
    <property type="match status" value="1"/>
</dbReference>
<reference evidence="1 2" key="1">
    <citation type="journal article" date="2014" name="Antonie Van Leeuwenhoek">
        <title>Hyphomonas beringensis sp. nov. and Hyphomonas chukchiensis sp. nov., isolated from surface seawater of the Bering Sea and Chukchi Sea.</title>
        <authorList>
            <person name="Li C."/>
            <person name="Lai Q."/>
            <person name="Li G."/>
            <person name="Dong C."/>
            <person name="Wang J."/>
            <person name="Liao Y."/>
            <person name="Shao Z."/>
        </authorList>
    </citation>
    <scope>NUCLEOTIDE SEQUENCE [LARGE SCALE GENOMIC DNA]</scope>
    <source>
        <strain evidence="1 2">SCH89</strain>
    </source>
</reference>
<protein>
    <recommendedName>
        <fullName evidence="3">Aldolase</fullName>
    </recommendedName>
</protein>
<sequence length="109" mass="12396">MSSFDDRERAEEAKYALDQETHFKVLARRNKLLGLWAADLMGLMGDDAEAYAKTVVLSDLEEAGEEDVFRKVRGDFDTAGIDRTDARIREQMAQLMPVAREQIMKDIKA</sequence>
<accession>A0A059G3K9</accession>
<keyword evidence="2" id="KW-1185">Reference proteome</keyword>
<dbReference type="PATRIC" id="fig|1280953.3.peg.3208"/>
<dbReference type="InterPro" id="IPR038293">
    <property type="entry name" value="ATPase_inh_sub_z_sf"/>
</dbReference>
<evidence type="ECO:0000313" key="2">
    <source>
        <dbReference type="Proteomes" id="UP000024942"/>
    </source>
</evidence>
<dbReference type="AlphaFoldDB" id="A0A059G3K9"/>
<dbReference type="EMBL" id="ARYL01000030">
    <property type="protein sequence ID" value="KDA01371.1"/>
    <property type="molecule type" value="Genomic_DNA"/>
</dbReference>
<comment type="caution">
    <text evidence="1">The sequence shown here is derived from an EMBL/GenBank/DDBJ whole genome shotgun (WGS) entry which is preliminary data.</text>
</comment>
<dbReference type="InterPro" id="IPR009945">
    <property type="entry name" value="ATPase_inh_sub_z"/>
</dbReference>
<dbReference type="RefSeq" id="WP_035540434.1">
    <property type="nucleotide sequence ID" value="NZ_ARYL01000030.1"/>
</dbReference>
<dbReference type="STRING" id="1280953.HOC_15987"/>
<dbReference type="Pfam" id="PF07345">
    <property type="entry name" value="ATPaseInh_sub_z"/>
    <property type="match status" value="1"/>
</dbReference>
<evidence type="ECO:0000313" key="1">
    <source>
        <dbReference type="EMBL" id="KDA01371.1"/>
    </source>
</evidence>
<dbReference type="OrthoDB" id="9810387at2"/>